<proteinExistence type="predicted"/>
<dbReference type="InterPro" id="IPR003609">
    <property type="entry name" value="Pan_app"/>
</dbReference>
<dbReference type="GO" id="GO:0005576">
    <property type="term" value="C:extracellular region"/>
    <property type="evidence" value="ECO:0007669"/>
    <property type="project" value="InterPro"/>
</dbReference>
<feature type="domain" description="Apple" evidence="4">
    <location>
        <begin position="346"/>
        <end position="427"/>
    </location>
</feature>
<evidence type="ECO:0000259" key="4">
    <source>
        <dbReference type="PROSITE" id="PS50948"/>
    </source>
</evidence>
<gene>
    <name evidence="5" type="ORF">QSP1433_LOCUS13623</name>
</gene>
<evidence type="ECO:0000256" key="1">
    <source>
        <dbReference type="ARBA" id="ARBA00022737"/>
    </source>
</evidence>
<name>A0A7S2SHK0_9STRA</name>
<evidence type="ECO:0000256" key="3">
    <source>
        <dbReference type="SAM" id="MobiDB-lite"/>
    </source>
</evidence>
<dbReference type="Pfam" id="PF00024">
    <property type="entry name" value="PAN_1"/>
    <property type="match status" value="2"/>
</dbReference>
<feature type="region of interest" description="Disordered" evidence="3">
    <location>
        <begin position="648"/>
        <end position="685"/>
    </location>
</feature>
<dbReference type="Gene3D" id="3.50.4.10">
    <property type="entry name" value="Hepatocyte Growth Factor"/>
    <property type="match status" value="2"/>
</dbReference>
<dbReference type="SUPFAM" id="SSF57414">
    <property type="entry name" value="Hairpin loop containing domain-like"/>
    <property type="match status" value="2"/>
</dbReference>
<protein>
    <recommendedName>
        <fullName evidence="4">Apple domain-containing protein</fullName>
    </recommendedName>
</protein>
<keyword evidence="2" id="KW-1015">Disulfide bond</keyword>
<organism evidence="5">
    <name type="scientific">Mucochytrium quahogii</name>
    <dbReference type="NCBI Taxonomy" id="96639"/>
    <lineage>
        <taxon>Eukaryota</taxon>
        <taxon>Sar</taxon>
        <taxon>Stramenopiles</taxon>
        <taxon>Bigyra</taxon>
        <taxon>Labyrinthulomycetes</taxon>
        <taxon>Thraustochytrida</taxon>
        <taxon>Thraustochytriidae</taxon>
        <taxon>Mucochytrium</taxon>
    </lineage>
</organism>
<evidence type="ECO:0000313" key="5">
    <source>
        <dbReference type="EMBL" id="CAD9698588.1"/>
    </source>
</evidence>
<dbReference type="InterPro" id="IPR000177">
    <property type="entry name" value="Apple"/>
</dbReference>
<reference evidence="5" key="1">
    <citation type="submission" date="2021-01" db="EMBL/GenBank/DDBJ databases">
        <authorList>
            <person name="Corre E."/>
            <person name="Pelletier E."/>
            <person name="Niang G."/>
            <person name="Scheremetjew M."/>
            <person name="Finn R."/>
            <person name="Kale V."/>
            <person name="Holt S."/>
            <person name="Cochrane G."/>
            <person name="Meng A."/>
            <person name="Brown T."/>
            <person name="Cohen L."/>
        </authorList>
    </citation>
    <scope>NUCLEOTIDE SEQUENCE</scope>
    <source>
        <strain evidence="5">NY070348D</strain>
    </source>
</reference>
<sequence length="870" mass="94983">MILLAKTPNSGVTMCANSSYTIVKTFESTYQCLRKTNETCSLRKMVENTYGIRKAIAELSCEMKASALDHSSCVEDILIKQNLDKCARTYILPEISQRRPCIQPDTITVGEGPKTKYVHGVKTVNECNFQCAREPGCTNWVFNSKNESCILKQNRYNSDLKDLVAAVRVPKAGFTSGLLCDDPSHEINMTEYSVHQECLNACDNGADWDKCYDKMRNRLPDQPPICGNSVNDRCFSCKNSFLQNMVPGVGIPENLAAVRIKRECGAQCEEHGGYRDCFGPFGIAKEGSSHPMSPCGFYAMSCSSCKERMNELELKLGTQTIATPFETSSKGVSDFEVGGIYIGADSENAWEFAYVDQTVAGFDAAASVTTVATIEECRFRCQMSRTCEFFVFSSSKYSCALKTGAPYEARKRQAGSVIGTKYKGITCGSRIHTQMQTFNQSFETARLDISNRFPVCSQVCQTYTDFQGQEEGAQALQMLFVDFPPLAKIFGAGTDKAGDEIHAVFTDSLFSHHFAIYFKSRFYGMVWPLLYPEPIPWYTRRGTLVPLIYAPRLMNMLIAVGKSVKPLYWAYNTLTVTDCYENSVWTFPALTPSRDLGFPWANYRLRAGFSAAAPVRRVIMGDMGTDTFRTVLGARPQAIVCPENLDAAAGSNQAQGSPDTEGPSDISGADSDGAQSDPEDPSDIDDAYLQMENAKCEVCCVHSPLMGIPPKRTSCTVCRREGLGDPLPGFPILKPVSDPLCMKNKVDPNPEKVDPLPIPLPKCYPEPRKVGISGTVFSGSNPLCRHENLNSIIRTIVLFGFVAAAGCMAADVFALGVCETATSGCGTPVCVAEAAAFSTICSQIVAADLTISTVGRAIGCPEFSGSCTAI</sequence>
<dbReference type="AlphaFoldDB" id="A0A7S2SHK0"/>
<dbReference type="EMBL" id="HBHK01021374">
    <property type="protein sequence ID" value="CAD9698588.1"/>
    <property type="molecule type" value="Transcribed_RNA"/>
</dbReference>
<dbReference type="SMART" id="SM00223">
    <property type="entry name" value="APPLE"/>
    <property type="match status" value="2"/>
</dbReference>
<keyword evidence="1" id="KW-0677">Repeat</keyword>
<accession>A0A7S2SHK0</accession>
<evidence type="ECO:0000256" key="2">
    <source>
        <dbReference type="ARBA" id="ARBA00023157"/>
    </source>
</evidence>
<dbReference type="GO" id="GO:0006508">
    <property type="term" value="P:proteolysis"/>
    <property type="evidence" value="ECO:0007669"/>
    <property type="project" value="InterPro"/>
</dbReference>
<dbReference type="PROSITE" id="PS50948">
    <property type="entry name" value="PAN"/>
    <property type="match status" value="1"/>
</dbReference>